<dbReference type="InterPro" id="IPR036709">
    <property type="entry name" value="Autotransporte_beta_dom_sf"/>
</dbReference>
<name>A0ABQ2EWH8_9DEIO</name>
<evidence type="ECO:0000313" key="2">
    <source>
        <dbReference type="EMBL" id="GGK29237.1"/>
    </source>
</evidence>
<dbReference type="SUPFAM" id="SSF103515">
    <property type="entry name" value="Autotransporter"/>
    <property type="match status" value="1"/>
</dbReference>
<evidence type="ECO:0000313" key="3">
    <source>
        <dbReference type="Proteomes" id="UP000647587"/>
    </source>
</evidence>
<gene>
    <name evidence="2" type="ORF">GCM10008955_23800</name>
</gene>
<evidence type="ECO:0000256" key="1">
    <source>
        <dbReference type="SAM" id="SignalP"/>
    </source>
</evidence>
<dbReference type="RefSeq" id="WP_189008739.1">
    <property type="nucleotide sequence ID" value="NZ_BMPP01000009.1"/>
</dbReference>
<reference evidence="3" key="1">
    <citation type="journal article" date="2019" name="Int. J. Syst. Evol. Microbiol.">
        <title>The Global Catalogue of Microorganisms (GCM) 10K type strain sequencing project: providing services to taxonomists for standard genome sequencing and annotation.</title>
        <authorList>
            <consortium name="The Broad Institute Genomics Platform"/>
            <consortium name="The Broad Institute Genome Sequencing Center for Infectious Disease"/>
            <person name="Wu L."/>
            <person name="Ma J."/>
        </authorList>
    </citation>
    <scope>NUCLEOTIDE SEQUENCE [LARGE SCALE GENOMIC DNA]</scope>
    <source>
        <strain evidence="3">JCM 30331</strain>
    </source>
</reference>
<dbReference type="Proteomes" id="UP000647587">
    <property type="component" value="Unassembled WGS sequence"/>
</dbReference>
<feature type="chain" id="PRO_5046377054" description="DUF11 domain-containing protein" evidence="1">
    <location>
        <begin position="23"/>
        <end position="1587"/>
    </location>
</feature>
<sequence length="1587" mass="166937">MRTKFNTFAGSLTALLAVGAGAAAQEGSTSLPVTSIGDALMWSAGDQNLNLDVPVDNRVRLELYSPRLDPADYRSDTYYGDESYNLKVKMTTTFTLLRADGTAVLSRTFTPGAQEWVTLLDQDLPAGRYVLRASTQGAGKNTFAVRLAGVSAALSADHLTVNVHSRDWVPVINVTTDGQGYALRMYDGDGPTELEARLRDARGRTYPLTVSAQLSHTDLPMPAQPGTYTVELRQAPGARQFSNAVGFSLSRQGAPRPIAVAQVDQTGQLRLSAELLLPGSSVPTQADLMVGGQPVQVSGSQTRTTAAGTFPLTVAEVPGAQVSAPSRVTVPRGGVGEARVQVRPQVNLSLQSDKTAVCVGDTVTLTARATTAFTGLLPLDLQLVLPEGMQVQGPSSLKGEFSVARPGEVRVTATASTAGPLTFTARLNPWEQAKSVQVNVLPASTSLQLTRAPLADTTVGDTVEVQLQLTNTAAQPVPFTLRDQPGEGLEPLDPTSFEGTLQAGETRTLGYRARVTHSGAARLNATLDTPACPAPQVVTGTLLGVNPPAPEPTPAPTAPVAQRSSVISMPFDAPGGSIDVVIAHTLPEGASLVPGSSQLDGQALPDPRRGAGGTLYWVVPTTVDRRGVTRGTVTYELRHAQALGEMAAPALLSRFPGDRHELIAGRVDLKDLSAAQALTQSAQAAENDGAIKLPLQGAQIRVRDRVSIVVESPLDQPPPTLTLAGRAVSTSLIGQTTEDPTGNVRRLTYVGVPLEVGPNVIAWGDETVTVYRVGDTRQVEVKPVQLIADGSTPLRLVIRTLDAFGHVTPQASVAIRTNLEVRGQPRSTSGGYDVRLTNGEGVLELQPQASPTTLNLDVLQGNDVKRYSYEVKPGDHRVGIGVLSATIGLDGNFNLGDDLTWQARATYEGPLANGKLYVAADKEGLPTERNTLNRYTGYGDSSVESVPLQGIDPVAFAYDHPSFRVQYRRSSLPVSVLPVGEQLTALTAYSKSNPAVSGFVALVPSDRVSGERLTPQGNRLLRLARGNISEGSETLEVVTLERGSGKELRRTPLTRNADYQLDPSTGIITLARALDAVDGSLNDVVVLASYRLNSALDQRVLAYGGQVQYKAQNFTVGAAAVSLDQRVTLGARATYDNGTTRADGLLAYSGGLQASADFATRVGQSSLSAKFRYQDEGYVGLAPQTPGLSVRASLAAPITSNLSAAVDAEYHAPAGKDAENARGGSVTARADYRLAPFSIGGGLKYAFGDVSGLGAVVSAGYHRDPVDVDVVHTQPLSGNLSPETSVSMRYKFSPELSVGFTDKITWGIGHSAAVTLDSMVGNVNYAVAYELPGASGQGNRARFGVSTSLPVAENLTAGLRASATYNVNTAQVEAGAGADLHYKTGSMTATSGTDINYGAQGFGVVLRGGVSGQLTPNLNLTADGLMEFGAGKNGQRAALGFAYRDRDFNSLGTVRYVSGTLAGGQPELSSNLSAEYRQSNYAIRGGLDTRTLLLDRASFTAQASLSGTYYLTDRLGVGAWGRMITQPATGTTEYGYGLEASVRALPGTWITAGYNPLGFSGIGSTYTKQGAYLRLDLTLDETLGGEK</sequence>
<evidence type="ECO:0008006" key="4">
    <source>
        <dbReference type="Google" id="ProtNLM"/>
    </source>
</evidence>
<organism evidence="2 3">
    <name type="scientific">Deinococcus malanensis</name>
    <dbReference type="NCBI Taxonomy" id="1706855"/>
    <lineage>
        <taxon>Bacteria</taxon>
        <taxon>Thermotogati</taxon>
        <taxon>Deinococcota</taxon>
        <taxon>Deinococci</taxon>
        <taxon>Deinococcales</taxon>
        <taxon>Deinococcaceae</taxon>
        <taxon>Deinococcus</taxon>
    </lineage>
</organism>
<keyword evidence="1" id="KW-0732">Signal</keyword>
<protein>
    <recommendedName>
        <fullName evidence="4">DUF11 domain-containing protein</fullName>
    </recommendedName>
</protein>
<dbReference type="EMBL" id="BMPP01000009">
    <property type="protein sequence ID" value="GGK29237.1"/>
    <property type="molecule type" value="Genomic_DNA"/>
</dbReference>
<feature type="signal peptide" evidence="1">
    <location>
        <begin position="1"/>
        <end position="22"/>
    </location>
</feature>
<keyword evidence="3" id="KW-1185">Reference proteome</keyword>
<proteinExistence type="predicted"/>
<accession>A0ABQ2EWH8</accession>
<comment type="caution">
    <text evidence="2">The sequence shown here is derived from an EMBL/GenBank/DDBJ whole genome shotgun (WGS) entry which is preliminary data.</text>
</comment>